<dbReference type="EMBL" id="CP064787">
    <property type="protein sequence ID" value="QSG05532.1"/>
    <property type="molecule type" value="Genomic_DNA"/>
</dbReference>
<reference evidence="1" key="1">
    <citation type="submission" date="2020-11" db="EMBL/GenBank/DDBJ databases">
        <title>Carbohydrate-dependent, anaerobic sulfur respiration: A novel catabolism in halophilic archaea.</title>
        <authorList>
            <person name="Sorokin D.Y."/>
            <person name="Messina E."/>
            <person name="Smedile F."/>
            <person name="La Cono V."/>
            <person name="Hallsworth J.E."/>
            <person name="Yakimov M.M."/>
        </authorList>
    </citation>
    <scope>NUCLEOTIDE SEQUENCE</scope>
    <source>
        <strain evidence="1">HSR12-1</strain>
    </source>
</reference>
<dbReference type="PROSITE" id="PS51257">
    <property type="entry name" value="PROKAR_LIPOPROTEIN"/>
    <property type="match status" value="1"/>
</dbReference>
<dbReference type="Proteomes" id="UP000663525">
    <property type="component" value="Chromosome"/>
</dbReference>
<proteinExistence type="predicted"/>
<dbReference type="GeneID" id="68854798"/>
<gene>
    <name evidence="1" type="ORF">HSR121_1185</name>
</gene>
<dbReference type="InterPro" id="IPR006311">
    <property type="entry name" value="TAT_signal"/>
</dbReference>
<accession>A0A897MY15</accession>
<evidence type="ECO:0000313" key="2">
    <source>
        <dbReference type="Proteomes" id="UP000663525"/>
    </source>
</evidence>
<protein>
    <submittedName>
        <fullName evidence="1">Uncharacterized protein</fullName>
    </submittedName>
</protein>
<dbReference type="RefSeq" id="WP_229115360.1">
    <property type="nucleotide sequence ID" value="NZ_CP064787.1"/>
</dbReference>
<evidence type="ECO:0000313" key="1">
    <source>
        <dbReference type="EMBL" id="QSG05532.1"/>
    </source>
</evidence>
<organism evidence="1 2">
    <name type="scientific">Halapricum desulfuricans</name>
    <dbReference type="NCBI Taxonomy" id="2841257"/>
    <lineage>
        <taxon>Archaea</taxon>
        <taxon>Methanobacteriati</taxon>
        <taxon>Methanobacteriota</taxon>
        <taxon>Stenosarchaea group</taxon>
        <taxon>Halobacteria</taxon>
        <taxon>Halobacteriales</taxon>
        <taxon>Haloarculaceae</taxon>
        <taxon>Halapricum</taxon>
    </lineage>
</organism>
<dbReference type="AlphaFoldDB" id="A0A897MY15"/>
<name>A0A897MY15_9EURY</name>
<dbReference type="PROSITE" id="PS51318">
    <property type="entry name" value="TAT"/>
    <property type="match status" value="1"/>
</dbReference>
<sequence length="335" mass="34445">MDGFRRRDLLGATGAAAGFALAGCLDRVPVLGAGSAPSVGPVPASATAFATVDAAALLDPGPLRDLLDDAAPATDVDGLAELVADRTGIDLREARQAIGFATPAGGVAGTVVDADWSSTEFVAAIESQARAPIETTVEGRPGYDFEGIGLTVSTLEDGRHVAGVGGGVRAIVATAAGSNEGVRAAVRRAYGRVPSGPIRFAIDATAASRGTIDTITRDLPRFSRDVIDSVRFVAGSLSTVDGRPRVVLHVTGDDGTGARQLKEYAEAIPVLLGQRIDDEAAERALGDAEITRDGTRVTITLEGSETIRPLVRAVFERALFAVFSATGLSIEDLLA</sequence>